<protein>
    <submittedName>
        <fullName evidence="2">Uncharacterized protein</fullName>
    </submittedName>
</protein>
<feature type="compositionally biased region" description="Basic and acidic residues" evidence="1">
    <location>
        <begin position="411"/>
        <end position="427"/>
    </location>
</feature>
<name>A0A166F0A9_9AGAM</name>
<dbReference type="AlphaFoldDB" id="A0A166F0A9"/>
<reference evidence="2 3" key="1">
    <citation type="journal article" date="2016" name="Mol. Biol. Evol.">
        <title>Comparative Genomics of Early-Diverging Mushroom-Forming Fungi Provides Insights into the Origins of Lignocellulose Decay Capabilities.</title>
        <authorList>
            <person name="Nagy L.G."/>
            <person name="Riley R."/>
            <person name="Tritt A."/>
            <person name="Adam C."/>
            <person name="Daum C."/>
            <person name="Floudas D."/>
            <person name="Sun H."/>
            <person name="Yadav J.S."/>
            <person name="Pangilinan J."/>
            <person name="Larsson K.H."/>
            <person name="Matsuura K."/>
            <person name="Barry K."/>
            <person name="Labutti K."/>
            <person name="Kuo R."/>
            <person name="Ohm R.A."/>
            <person name="Bhattacharya S.S."/>
            <person name="Shirouzu T."/>
            <person name="Yoshinaga Y."/>
            <person name="Martin F.M."/>
            <person name="Grigoriev I.V."/>
            <person name="Hibbett D.S."/>
        </authorList>
    </citation>
    <scope>NUCLEOTIDE SEQUENCE [LARGE SCALE GENOMIC DNA]</scope>
    <source>
        <strain evidence="2 3">CBS 109695</strain>
    </source>
</reference>
<dbReference type="STRING" id="436010.A0A166F0A9"/>
<feature type="compositionally biased region" description="Polar residues" evidence="1">
    <location>
        <begin position="1"/>
        <end position="14"/>
    </location>
</feature>
<evidence type="ECO:0000313" key="3">
    <source>
        <dbReference type="Proteomes" id="UP000076532"/>
    </source>
</evidence>
<gene>
    <name evidence="2" type="ORF">FIBSPDRAFT_1047656</name>
</gene>
<dbReference type="EMBL" id="KV417595">
    <property type="protein sequence ID" value="KZP16302.1"/>
    <property type="molecule type" value="Genomic_DNA"/>
</dbReference>
<dbReference type="OrthoDB" id="3270344at2759"/>
<feature type="region of interest" description="Disordered" evidence="1">
    <location>
        <begin position="106"/>
        <end position="126"/>
    </location>
</feature>
<sequence>MSMSEHQSPQSPRQDTLPKSEAPQSSSAQKRKSSHISDASESPVLPSKIAKGEYETGRVVCEVCSEGISFRDEASGGFTLKHWDAHRLECSSPAQAPTDPVIYTPESTADALAHPPPRRRRAKRTEDERISYLRSDPYVSKFEAYRVLCAACDKWIRLRPNSTYCSIPWDAHRKSCLAKRAPTVNATASEERDSFLSKDPDIKAFEAERILCNICDKWLTVHPDNHTDAMQRWICHRTTCQKANGRPSSSRRSPTHPVAPLSEGSMALASSSSSHRPLRPAPDSISISLPDDADDSAPPSDPLAGAGHSRAAHKPTSKDSSRQITDNRAANLRADPLLREIEASRVFCTLCQNWVPLRKDSDYCVYSWLQHRAKCLSKHQRVAQRSADAADARAKVHGRVLTDDETDWLAEETRSDEDIPSRSRSRSDVAPPPSRRSHPQPADLRTSAGRSKFVSASVVHLFSTTYDQSDDLTISSLLTYLNAAIPLDKFEDFDTTEVVRAATQMRERGDVSFEGDVLRLKISLR</sequence>
<evidence type="ECO:0000313" key="2">
    <source>
        <dbReference type="EMBL" id="KZP16302.1"/>
    </source>
</evidence>
<evidence type="ECO:0000256" key="1">
    <source>
        <dbReference type="SAM" id="MobiDB-lite"/>
    </source>
</evidence>
<dbReference type="Proteomes" id="UP000076532">
    <property type="component" value="Unassembled WGS sequence"/>
</dbReference>
<proteinExistence type="predicted"/>
<feature type="compositionally biased region" description="Low complexity" evidence="1">
    <location>
        <begin position="261"/>
        <end position="307"/>
    </location>
</feature>
<feature type="region of interest" description="Disordered" evidence="1">
    <location>
        <begin position="1"/>
        <end position="48"/>
    </location>
</feature>
<accession>A0A166F0A9</accession>
<keyword evidence="3" id="KW-1185">Reference proteome</keyword>
<feature type="region of interest" description="Disordered" evidence="1">
    <location>
        <begin position="243"/>
        <end position="327"/>
    </location>
</feature>
<organism evidence="2 3">
    <name type="scientific">Athelia psychrophila</name>
    <dbReference type="NCBI Taxonomy" id="1759441"/>
    <lineage>
        <taxon>Eukaryota</taxon>
        <taxon>Fungi</taxon>
        <taxon>Dikarya</taxon>
        <taxon>Basidiomycota</taxon>
        <taxon>Agaricomycotina</taxon>
        <taxon>Agaricomycetes</taxon>
        <taxon>Agaricomycetidae</taxon>
        <taxon>Atheliales</taxon>
        <taxon>Atheliaceae</taxon>
        <taxon>Athelia</taxon>
    </lineage>
</organism>
<feature type="region of interest" description="Disordered" evidence="1">
    <location>
        <begin position="407"/>
        <end position="448"/>
    </location>
</feature>